<gene>
    <name evidence="2" type="ORF">LTRI10_LOCUS10563</name>
</gene>
<evidence type="ECO:0000256" key="1">
    <source>
        <dbReference type="SAM" id="MobiDB-lite"/>
    </source>
</evidence>
<sequence length="89" mass="9088">MAQPKSSVGDCEWLTFFSGEHGWQARGGLTATATASAWRCGTAGERRADGDGDGECVAAWDGRPLEEGCDGARRGLTATGEGRGGPAGD</sequence>
<dbReference type="AlphaFoldDB" id="A0AAV2D5A8"/>
<evidence type="ECO:0000313" key="2">
    <source>
        <dbReference type="EMBL" id="CAL1366283.1"/>
    </source>
</evidence>
<dbReference type="EMBL" id="OZ034815">
    <property type="protein sequence ID" value="CAL1366283.1"/>
    <property type="molecule type" value="Genomic_DNA"/>
</dbReference>
<keyword evidence="3" id="KW-1185">Reference proteome</keyword>
<reference evidence="2 3" key="1">
    <citation type="submission" date="2024-04" db="EMBL/GenBank/DDBJ databases">
        <authorList>
            <person name="Fracassetti M."/>
        </authorList>
    </citation>
    <scope>NUCLEOTIDE SEQUENCE [LARGE SCALE GENOMIC DNA]</scope>
</reference>
<evidence type="ECO:0000313" key="3">
    <source>
        <dbReference type="Proteomes" id="UP001497516"/>
    </source>
</evidence>
<feature type="region of interest" description="Disordered" evidence="1">
    <location>
        <begin position="68"/>
        <end position="89"/>
    </location>
</feature>
<dbReference type="Proteomes" id="UP001497516">
    <property type="component" value="Chromosome 2"/>
</dbReference>
<accession>A0AAV2D5A8</accession>
<protein>
    <submittedName>
        <fullName evidence="2">Uncharacterized protein</fullName>
    </submittedName>
</protein>
<name>A0AAV2D5A8_9ROSI</name>
<proteinExistence type="predicted"/>
<organism evidence="2 3">
    <name type="scientific">Linum trigynum</name>
    <dbReference type="NCBI Taxonomy" id="586398"/>
    <lineage>
        <taxon>Eukaryota</taxon>
        <taxon>Viridiplantae</taxon>
        <taxon>Streptophyta</taxon>
        <taxon>Embryophyta</taxon>
        <taxon>Tracheophyta</taxon>
        <taxon>Spermatophyta</taxon>
        <taxon>Magnoliopsida</taxon>
        <taxon>eudicotyledons</taxon>
        <taxon>Gunneridae</taxon>
        <taxon>Pentapetalae</taxon>
        <taxon>rosids</taxon>
        <taxon>fabids</taxon>
        <taxon>Malpighiales</taxon>
        <taxon>Linaceae</taxon>
        <taxon>Linum</taxon>
    </lineage>
</organism>